<dbReference type="KEGG" id="cgt:cgR_0221"/>
<protein>
    <submittedName>
        <fullName evidence="1">Uncharacterized protein</fullName>
    </submittedName>
</protein>
<sequence>MIAGSNVRSYLKAFPWMRWGFFLQNHLGCQKILPKNIKYAGTKKNAKLRLMPVSSGFFAMIPVIAPEIPKIKGQITWCKIHGLEEPWKTTKAKIATTIQPREISAVGGHLVFCFDKSLVKSCFSAQPTMTSLLSIP</sequence>
<evidence type="ECO:0000313" key="1">
    <source>
        <dbReference type="EMBL" id="BAF53184.1"/>
    </source>
</evidence>
<proteinExistence type="predicted"/>
<gene>
    <name evidence="1" type="ordered locus">cgR_0221</name>
</gene>
<dbReference type="Proteomes" id="UP000006698">
    <property type="component" value="Chromosome"/>
</dbReference>
<organism evidence="1">
    <name type="scientific">Corynebacterium glutamicum (strain R)</name>
    <dbReference type="NCBI Taxonomy" id="340322"/>
    <lineage>
        <taxon>Bacteria</taxon>
        <taxon>Bacillati</taxon>
        <taxon>Actinomycetota</taxon>
        <taxon>Actinomycetes</taxon>
        <taxon>Mycobacteriales</taxon>
        <taxon>Corynebacteriaceae</taxon>
        <taxon>Corynebacterium</taxon>
    </lineage>
</organism>
<reference evidence="1" key="1">
    <citation type="journal article" date="2007" name="Microbiology">
        <title>Comparative analysis of the Corynebacterium glutamicum group and complete genome sequence of strain R.</title>
        <authorList>
            <person name="Yukawa H."/>
            <person name="Omumasaba C.A."/>
            <person name="Nonaka H."/>
            <person name="Kos P."/>
            <person name="Okai N."/>
            <person name="Suzuki N."/>
            <person name="Suda M."/>
            <person name="Tsuge Y."/>
            <person name="Watanabe J."/>
            <person name="Ikeda Y."/>
            <person name="Vertes A.A."/>
            <person name="Inui M."/>
        </authorList>
    </citation>
    <scope>NUCLEOTIDE SEQUENCE</scope>
    <source>
        <strain evidence="1">R</strain>
    </source>
</reference>
<dbReference type="AlphaFoldDB" id="A0AB72V8U1"/>
<dbReference type="EMBL" id="AP009044">
    <property type="protein sequence ID" value="BAF53184.1"/>
    <property type="molecule type" value="Genomic_DNA"/>
</dbReference>
<name>A0AB72V8U1_CORGB</name>
<accession>A0AB72V8U1</accession>